<sequence>MNEAIVEDRSSPKSTGTIDGVWTAPGKSIRFQIAADGSAAKVEVDTPETKGHFTLAALSPPMYPNGETQNELESLGKVASTELLPKIHLVQVIPTATFEGDLMVKGRLLRFRGIGGHMHAWAQGAWFDTTLGWKVARGVAGPFSVTLMEYTDMEGIVHSSGYVVEDGKKQFGGLETYATPRSSATSQQVLTYRDEDRKGKQTVRWTPTYNTGFAGRFGDSSTGAILQFSSAESGETYRFELTHRRKAFEFLFGSSDSGLTAFLGEIKGGKMGSEVYEGVQASNVCVLPQGWTKIYFFICMLLAVVTFGYINILETNT</sequence>
<feature type="domain" description="Diels-Alderase C-terminal" evidence="4">
    <location>
        <begin position="125"/>
        <end position="286"/>
    </location>
</feature>
<evidence type="ECO:0000256" key="3">
    <source>
        <dbReference type="SAM" id="Phobius"/>
    </source>
</evidence>
<dbReference type="InterPro" id="IPR054499">
    <property type="entry name" value="DA_C"/>
</dbReference>
<keyword evidence="3" id="KW-0472">Membrane</keyword>
<keyword evidence="7" id="KW-1185">Reference proteome</keyword>
<feature type="transmembrane region" description="Helical" evidence="3">
    <location>
        <begin position="294"/>
        <end position="313"/>
    </location>
</feature>
<dbReference type="OrthoDB" id="5344254at2759"/>
<dbReference type="AlphaFoldDB" id="A0A0F8A2Y5"/>
<keyword evidence="3" id="KW-1133">Transmembrane helix</keyword>
<organism evidence="6 7">
    <name type="scientific">Hirsutella minnesotensis 3608</name>
    <dbReference type="NCBI Taxonomy" id="1043627"/>
    <lineage>
        <taxon>Eukaryota</taxon>
        <taxon>Fungi</taxon>
        <taxon>Dikarya</taxon>
        <taxon>Ascomycota</taxon>
        <taxon>Pezizomycotina</taxon>
        <taxon>Sordariomycetes</taxon>
        <taxon>Hypocreomycetidae</taxon>
        <taxon>Hypocreales</taxon>
        <taxon>Ophiocordycipitaceae</taxon>
        <taxon>Hirsutella</taxon>
    </lineage>
</organism>
<feature type="domain" description="Diels-Alderase N-terminal" evidence="5">
    <location>
        <begin position="3"/>
        <end position="121"/>
    </location>
</feature>
<dbReference type="InterPro" id="IPR056402">
    <property type="entry name" value="DA_N"/>
</dbReference>
<name>A0A0F8A2Y5_9HYPO</name>
<dbReference type="Pfam" id="PF22903">
    <property type="entry name" value="DA_C"/>
    <property type="match status" value="1"/>
</dbReference>
<protein>
    <recommendedName>
        <fullName evidence="8">Jacalin-type lectin domain-containing protein</fullName>
    </recommendedName>
</protein>
<dbReference type="Proteomes" id="UP000054481">
    <property type="component" value="Unassembled WGS sequence"/>
</dbReference>
<proteinExistence type="inferred from homology"/>
<dbReference type="EMBL" id="KQ030601">
    <property type="protein sequence ID" value="KJZ70889.1"/>
    <property type="molecule type" value="Genomic_DNA"/>
</dbReference>
<keyword evidence="1" id="KW-0413">Isomerase</keyword>
<gene>
    <name evidence="6" type="ORF">HIM_09715</name>
</gene>
<evidence type="ECO:0000256" key="1">
    <source>
        <dbReference type="ARBA" id="ARBA00023235"/>
    </source>
</evidence>
<evidence type="ECO:0000313" key="7">
    <source>
        <dbReference type="Proteomes" id="UP000054481"/>
    </source>
</evidence>
<keyword evidence="3" id="KW-0812">Transmembrane</keyword>
<evidence type="ECO:0008006" key="8">
    <source>
        <dbReference type="Google" id="ProtNLM"/>
    </source>
</evidence>
<evidence type="ECO:0000313" key="6">
    <source>
        <dbReference type="EMBL" id="KJZ70889.1"/>
    </source>
</evidence>
<evidence type="ECO:0000256" key="2">
    <source>
        <dbReference type="ARBA" id="ARBA00046325"/>
    </source>
</evidence>
<evidence type="ECO:0000259" key="4">
    <source>
        <dbReference type="Pfam" id="PF22903"/>
    </source>
</evidence>
<accession>A0A0F8A2Y5</accession>
<comment type="similarity">
    <text evidence="2">Belongs to the Diels-Alderase family.</text>
</comment>
<reference evidence="6 7" key="1">
    <citation type="journal article" date="2014" name="Genome Biol. Evol.">
        <title>Comparative genomics and transcriptomics analyses reveal divergent lifestyle features of nematode endoparasitic fungus Hirsutella minnesotensis.</title>
        <authorList>
            <person name="Lai Y."/>
            <person name="Liu K."/>
            <person name="Zhang X."/>
            <person name="Zhang X."/>
            <person name="Li K."/>
            <person name="Wang N."/>
            <person name="Shu C."/>
            <person name="Wu Y."/>
            <person name="Wang C."/>
            <person name="Bushley K.E."/>
            <person name="Xiang M."/>
            <person name="Liu X."/>
        </authorList>
    </citation>
    <scope>NUCLEOTIDE SEQUENCE [LARGE SCALE GENOMIC DNA]</scope>
    <source>
        <strain evidence="6 7">3608</strain>
    </source>
</reference>
<dbReference type="GO" id="GO:0016853">
    <property type="term" value="F:isomerase activity"/>
    <property type="evidence" value="ECO:0007669"/>
    <property type="project" value="UniProtKB-KW"/>
</dbReference>
<dbReference type="Pfam" id="PF24137">
    <property type="entry name" value="DA_N"/>
    <property type="match status" value="1"/>
</dbReference>
<evidence type="ECO:0000259" key="5">
    <source>
        <dbReference type="Pfam" id="PF24137"/>
    </source>
</evidence>